<accession>A0A4C1USH5</accession>
<comment type="caution">
    <text evidence="1">The sequence shown here is derived from an EMBL/GenBank/DDBJ whole genome shotgun (WGS) entry which is preliminary data.</text>
</comment>
<proteinExistence type="predicted"/>
<keyword evidence="2" id="KW-1185">Reference proteome</keyword>
<sequence length="150" mass="16071">MYNCGVGKFPLAARGREKPQGKVDISKTIIPFYFTPETRPTAAPRGHLGPTAVPPLPLQLPLHAHTTSLLGGSAVGTRAPTCRGAGAGHISFTRLYTLPEHLYCKWRDLDPRPPTPAPCGSGLLRTTVVYTTTTFGIKSSKCFVGTERVA</sequence>
<name>A0A4C1USH5_EUMVA</name>
<dbReference type="Proteomes" id="UP000299102">
    <property type="component" value="Unassembled WGS sequence"/>
</dbReference>
<evidence type="ECO:0000313" key="1">
    <source>
        <dbReference type="EMBL" id="GBP29423.1"/>
    </source>
</evidence>
<evidence type="ECO:0000313" key="2">
    <source>
        <dbReference type="Proteomes" id="UP000299102"/>
    </source>
</evidence>
<organism evidence="1 2">
    <name type="scientific">Eumeta variegata</name>
    <name type="common">Bagworm moth</name>
    <name type="synonym">Eumeta japonica</name>
    <dbReference type="NCBI Taxonomy" id="151549"/>
    <lineage>
        <taxon>Eukaryota</taxon>
        <taxon>Metazoa</taxon>
        <taxon>Ecdysozoa</taxon>
        <taxon>Arthropoda</taxon>
        <taxon>Hexapoda</taxon>
        <taxon>Insecta</taxon>
        <taxon>Pterygota</taxon>
        <taxon>Neoptera</taxon>
        <taxon>Endopterygota</taxon>
        <taxon>Lepidoptera</taxon>
        <taxon>Glossata</taxon>
        <taxon>Ditrysia</taxon>
        <taxon>Tineoidea</taxon>
        <taxon>Psychidae</taxon>
        <taxon>Oiketicinae</taxon>
        <taxon>Eumeta</taxon>
    </lineage>
</organism>
<dbReference type="AlphaFoldDB" id="A0A4C1USH5"/>
<reference evidence="1 2" key="1">
    <citation type="journal article" date="2019" name="Commun. Biol.">
        <title>The bagworm genome reveals a unique fibroin gene that provides high tensile strength.</title>
        <authorList>
            <person name="Kono N."/>
            <person name="Nakamura H."/>
            <person name="Ohtoshi R."/>
            <person name="Tomita M."/>
            <person name="Numata K."/>
            <person name="Arakawa K."/>
        </authorList>
    </citation>
    <scope>NUCLEOTIDE SEQUENCE [LARGE SCALE GENOMIC DNA]</scope>
</reference>
<dbReference type="EMBL" id="BGZK01000220">
    <property type="protein sequence ID" value="GBP29423.1"/>
    <property type="molecule type" value="Genomic_DNA"/>
</dbReference>
<protein>
    <submittedName>
        <fullName evidence="1">Uncharacterized protein</fullName>
    </submittedName>
</protein>
<gene>
    <name evidence="1" type="ORF">EVAR_22035_1</name>
</gene>